<gene>
    <name evidence="2" type="ORF">GALL_119870</name>
</gene>
<feature type="transmembrane region" description="Helical" evidence="1">
    <location>
        <begin position="6"/>
        <end position="25"/>
    </location>
</feature>
<protein>
    <recommendedName>
        <fullName evidence="3">SdpI family protein</fullName>
    </recommendedName>
</protein>
<evidence type="ECO:0008006" key="3">
    <source>
        <dbReference type="Google" id="ProtNLM"/>
    </source>
</evidence>
<dbReference type="InterPro" id="IPR025962">
    <property type="entry name" value="SdpI/YhfL"/>
</dbReference>
<dbReference type="Pfam" id="PF13630">
    <property type="entry name" value="SdpI"/>
    <property type="match status" value="1"/>
</dbReference>
<dbReference type="EMBL" id="MLJW01000047">
    <property type="protein sequence ID" value="OIR05860.1"/>
    <property type="molecule type" value="Genomic_DNA"/>
</dbReference>
<name>A0A1J5SW84_9ZZZZ</name>
<comment type="caution">
    <text evidence="2">The sequence shown here is derived from an EMBL/GenBank/DDBJ whole genome shotgun (WGS) entry which is preliminary data.</text>
</comment>
<keyword evidence="1" id="KW-0812">Transmembrane</keyword>
<organism evidence="2">
    <name type="scientific">mine drainage metagenome</name>
    <dbReference type="NCBI Taxonomy" id="410659"/>
    <lineage>
        <taxon>unclassified sequences</taxon>
        <taxon>metagenomes</taxon>
        <taxon>ecological metagenomes</taxon>
    </lineage>
</organism>
<accession>A0A1J5SW84</accession>
<reference evidence="2" key="1">
    <citation type="submission" date="2016-10" db="EMBL/GenBank/DDBJ databases">
        <title>Sequence of Gallionella enrichment culture.</title>
        <authorList>
            <person name="Poehlein A."/>
            <person name="Muehling M."/>
            <person name="Daniel R."/>
        </authorList>
    </citation>
    <scope>NUCLEOTIDE SEQUENCE</scope>
</reference>
<proteinExistence type="predicted"/>
<feature type="transmembrane region" description="Helical" evidence="1">
    <location>
        <begin position="84"/>
        <end position="107"/>
    </location>
</feature>
<dbReference type="AlphaFoldDB" id="A0A1J5SW84"/>
<feature type="transmembrane region" description="Helical" evidence="1">
    <location>
        <begin position="54"/>
        <end position="72"/>
    </location>
</feature>
<sequence>MIVPIPYVHCGIGLLMTLTSIPLILKKVPMNRLYGIRVRKAFASQHNWYEINAYGGKLLFAFGIFLLAYGWLSLDFVPPPTSPWTPVFLILPLLVLVPVLAMFNAFARRLPDR</sequence>
<evidence type="ECO:0000313" key="2">
    <source>
        <dbReference type="EMBL" id="OIR05860.1"/>
    </source>
</evidence>
<keyword evidence="1" id="KW-0472">Membrane</keyword>
<evidence type="ECO:0000256" key="1">
    <source>
        <dbReference type="SAM" id="Phobius"/>
    </source>
</evidence>
<keyword evidence="1" id="KW-1133">Transmembrane helix</keyword>